<dbReference type="GO" id="GO:0005737">
    <property type="term" value="C:cytoplasm"/>
    <property type="evidence" value="ECO:0007669"/>
    <property type="project" value="TreeGrafter"/>
</dbReference>
<gene>
    <name evidence="2" type="ORF">HNS28_09850</name>
</gene>
<evidence type="ECO:0000313" key="2">
    <source>
        <dbReference type="EMBL" id="NQX51719.1"/>
    </source>
</evidence>
<dbReference type="Gene3D" id="3.30.930.10">
    <property type="entry name" value="Bira Bifunctional Protein, Domain 2"/>
    <property type="match status" value="1"/>
</dbReference>
<dbReference type="Proteomes" id="UP000551316">
    <property type="component" value="Unassembled WGS sequence"/>
</dbReference>
<dbReference type="GO" id="GO:0004077">
    <property type="term" value="F:biotin--[biotin carboxyl-carrier protein] ligase activity"/>
    <property type="evidence" value="ECO:0007669"/>
    <property type="project" value="TreeGrafter"/>
</dbReference>
<dbReference type="AlphaFoldDB" id="A0A7D4XXD5"/>
<name>A0A7D4XXD5_BIFLI</name>
<protein>
    <submittedName>
        <fullName evidence="2">Biotin--[acetyl-CoA-carboxylase] ligase</fullName>
    </submittedName>
</protein>
<dbReference type="SUPFAM" id="SSF55681">
    <property type="entry name" value="Class II aaRS and biotin synthetases"/>
    <property type="match status" value="1"/>
</dbReference>
<dbReference type="Pfam" id="PF03099">
    <property type="entry name" value="BPL_LplA_LipB"/>
    <property type="match status" value="1"/>
</dbReference>
<feature type="domain" description="BPL/LPL catalytic" evidence="1">
    <location>
        <begin position="58"/>
        <end position="157"/>
    </location>
</feature>
<proteinExistence type="predicted"/>
<comment type="caution">
    <text evidence="2">The sequence shown here is derived from an EMBL/GenBank/DDBJ whole genome shotgun (WGS) entry which is preliminary data.</text>
</comment>
<dbReference type="PANTHER" id="PTHR12835">
    <property type="entry name" value="BIOTIN PROTEIN LIGASE"/>
    <property type="match status" value="1"/>
</dbReference>
<accession>A0A7D4XXD5</accession>
<dbReference type="Gene3D" id="2.30.30.100">
    <property type="match status" value="1"/>
</dbReference>
<dbReference type="InterPro" id="IPR045864">
    <property type="entry name" value="aa-tRNA-synth_II/BPL/LPL"/>
</dbReference>
<dbReference type="PANTHER" id="PTHR12835:SF5">
    <property type="entry name" value="BIOTIN--PROTEIN LIGASE"/>
    <property type="match status" value="1"/>
</dbReference>
<dbReference type="RefSeq" id="WP_032743647.1">
    <property type="nucleotide sequence ID" value="NZ_CP054425.1"/>
</dbReference>
<evidence type="ECO:0000259" key="1">
    <source>
        <dbReference type="Pfam" id="PF03099"/>
    </source>
</evidence>
<sequence>MMIALKAATPQLPRTTAVADHVVAVDETDSTNALAAQMIGDGSLTLPDHQDGELAVVVVAADRQTAGRGRNGHKWVSQPGRCSTMSYAVRIPRAIATDESVNGWLQMIAGLVTLDALNGMIEEYGAAPNQSDCFLELKWPNDVFCHGLKLGGLLSELVIPPSSGTGTDADADADADDDVVIVFGVGLNLALGACRLPTPQSTSLQLHVSGLPSFGEMRDAVAERQVEGFRERLAKFIADPKGQAESLREEMKAVCWARGRQVEAHFTDGTTLTGEAIGLNEDASLILRTQDGTDHTVRTADVGVL</sequence>
<keyword evidence="2" id="KW-0436">Ligase</keyword>
<reference evidence="2 3" key="1">
    <citation type="submission" date="2020-05" db="EMBL/GenBank/DDBJ databases">
        <title>Draft Genome Sequence of Bifidobacterium longum subsp. Infantis BI-G201, a Commercialization Strain.</title>
        <authorList>
            <person name="Song J."/>
            <person name="Xu Y."/>
            <person name="Han D."/>
            <person name="Teng Q."/>
            <person name="Jiang D."/>
            <person name="Liu Q."/>
        </authorList>
    </citation>
    <scope>NUCLEOTIDE SEQUENCE [LARGE SCALE GENOMIC DNA]</scope>
    <source>
        <strain evidence="2 3">BI-G201</strain>
    </source>
</reference>
<dbReference type="EMBL" id="JABNND010000024">
    <property type="protein sequence ID" value="NQX51719.1"/>
    <property type="molecule type" value="Genomic_DNA"/>
</dbReference>
<dbReference type="InterPro" id="IPR004143">
    <property type="entry name" value="BPL_LPL_catalytic"/>
</dbReference>
<organism evidence="2 3">
    <name type="scientific">Bifidobacterium longum subsp. infantis</name>
    <dbReference type="NCBI Taxonomy" id="1682"/>
    <lineage>
        <taxon>Bacteria</taxon>
        <taxon>Bacillati</taxon>
        <taxon>Actinomycetota</taxon>
        <taxon>Actinomycetes</taxon>
        <taxon>Bifidobacteriales</taxon>
        <taxon>Bifidobacteriaceae</taxon>
        <taxon>Bifidobacterium</taxon>
    </lineage>
</organism>
<evidence type="ECO:0000313" key="3">
    <source>
        <dbReference type="Proteomes" id="UP000551316"/>
    </source>
</evidence>